<protein>
    <recommendedName>
        <fullName evidence="5">Acetylornithine aminotransferase</fullName>
        <shortName evidence="5">ACOAT</shortName>
        <ecNumber evidence="5">2.6.1.11</ecNumber>
    </recommendedName>
</protein>
<feature type="binding site" evidence="5">
    <location>
        <position position="287"/>
    </location>
    <ligand>
        <name>N(2)-acetyl-L-ornithine</name>
        <dbReference type="ChEBI" id="CHEBI:57805"/>
    </ligand>
</feature>
<dbReference type="Gene3D" id="3.40.640.10">
    <property type="entry name" value="Type I PLP-dependent aspartate aminotransferase-like (Major domain)"/>
    <property type="match status" value="1"/>
</dbReference>
<comment type="catalytic activity">
    <reaction evidence="5">
        <text>N(2)-acetyl-L-ornithine + 2-oxoglutarate = N-acetyl-L-glutamate 5-semialdehyde + L-glutamate</text>
        <dbReference type="Rhea" id="RHEA:18049"/>
        <dbReference type="ChEBI" id="CHEBI:16810"/>
        <dbReference type="ChEBI" id="CHEBI:29123"/>
        <dbReference type="ChEBI" id="CHEBI:29985"/>
        <dbReference type="ChEBI" id="CHEBI:57805"/>
        <dbReference type="EC" id="2.6.1.11"/>
    </reaction>
</comment>
<comment type="miscellaneous">
    <text evidence="5">May also have succinyldiaminopimelate aminotransferase activity, thus carrying out the corresponding step in lysine biosynthesis.</text>
</comment>
<dbReference type="CDD" id="cd00610">
    <property type="entry name" value="OAT_like"/>
    <property type="match status" value="1"/>
</dbReference>
<feature type="modified residue" description="N6-(pyridoxal phosphate)lysine" evidence="5">
    <location>
        <position position="258"/>
    </location>
</feature>
<evidence type="ECO:0000256" key="1">
    <source>
        <dbReference type="ARBA" id="ARBA00022576"/>
    </source>
</evidence>
<dbReference type="GO" id="GO:0003992">
    <property type="term" value="F:N2-acetyl-L-ornithine:2-oxoglutarate 5-aminotransferase activity"/>
    <property type="evidence" value="ECO:0007669"/>
    <property type="project" value="UniProtKB-EC"/>
</dbReference>
<dbReference type="EC" id="2.6.1.11" evidence="5"/>
<proteinExistence type="inferred from homology"/>
<keyword evidence="3 5" id="KW-0808">Transferase</keyword>
<evidence type="ECO:0000313" key="6">
    <source>
        <dbReference type="EMBL" id="MFC6005654.1"/>
    </source>
</evidence>
<feature type="binding site" evidence="5">
    <location>
        <position position="144"/>
    </location>
    <ligand>
        <name>pyridoxal 5'-phosphate</name>
        <dbReference type="ChEBI" id="CHEBI:597326"/>
    </ligand>
</feature>
<dbReference type="HAMAP" id="MF_01107">
    <property type="entry name" value="ArgD_aminotrans_3"/>
    <property type="match status" value="1"/>
</dbReference>
<dbReference type="SUPFAM" id="SSF53383">
    <property type="entry name" value="PLP-dependent transferases"/>
    <property type="match status" value="1"/>
</dbReference>
<comment type="pathway">
    <text evidence="5">Amino-acid biosynthesis; L-arginine biosynthesis; N(2)-acetyl-L-ornithine from L-glutamate: step 4/4.</text>
</comment>
<evidence type="ECO:0000256" key="5">
    <source>
        <dbReference type="HAMAP-Rule" id="MF_01107"/>
    </source>
</evidence>
<dbReference type="NCBIfam" id="TIGR00707">
    <property type="entry name" value="argD"/>
    <property type="match status" value="1"/>
</dbReference>
<comment type="subunit">
    <text evidence="5">Homodimer.</text>
</comment>
<comment type="caution">
    <text evidence="6">The sequence shown here is derived from an EMBL/GenBank/DDBJ whole genome shotgun (WGS) entry which is preliminary data.</text>
</comment>
<dbReference type="Proteomes" id="UP001596189">
    <property type="component" value="Unassembled WGS sequence"/>
</dbReference>
<keyword evidence="1 5" id="KW-0032">Aminotransferase</keyword>
<dbReference type="InterPro" id="IPR049704">
    <property type="entry name" value="Aminotrans_3_PPA_site"/>
</dbReference>
<organism evidence="6 7">
    <name type="scientific">Angustibacter luteus</name>
    <dbReference type="NCBI Taxonomy" id="658456"/>
    <lineage>
        <taxon>Bacteria</taxon>
        <taxon>Bacillati</taxon>
        <taxon>Actinomycetota</taxon>
        <taxon>Actinomycetes</taxon>
        <taxon>Kineosporiales</taxon>
        <taxon>Kineosporiaceae</taxon>
    </lineage>
</organism>
<dbReference type="Gene3D" id="3.90.1150.10">
    <property type="entry name" value="Aspartate Aminotransferase, domain 1"/>
    <property type="match status" value="1"/>
</dbReference>
<comment type="similarity">
    <text evidence="5">Belongs to the class-III pyridoxal-phosphate-dependent aminotransferase family. ArgD subfamily.</text>
</comment>
<reference evidence="7" key="1">
    <citation type="journal article" date="2019" name="Int. J. Syst. Evol. Microbiol.">
        <title>The Global Catalogue of Microorganisms (GCM) 10K type strain sequencing project: providing services to taxonomists for standard genome sequencing and annotation.</title>
        <authorList>
            <consortium name="The Broad Institute Genomics Platform"/>
            <consortium name="The Broad Institute Genome Sequencing Center for Infectious Disease"/>
            <person name="Wu L."/>
            <person name="Ma J."/>
        </authorList>
    </citation>
    <scope>NUCLEOTIDE SEQUENCE [LARGE SCALE GENOMIC DNA]</scope>
    <source>
        <strain evidence="7">KACC 14249</strain>
    </source>
</reference>
<dbReference type="PANTHER" id="PTHR11986">
    <property type="entry name" value="AMINOTRANSFERASE CLASS III"/>
    <property type="match status" value="1"/>
</dbReference>
<evidence type="ECO:0000256" key="3">
    <source>
        <dbReference type="ARBA" id="ARBA00022679"/>
    </source>
</evidence>
<dbReference type="InterPro" id="IPR050103">
    <property type="entry name" value="Class-III_PLP-dep_AT"/>
</dbReference>
<feature type="binding site" evidence="5">
    <location>
        <position position="147"/>
    </location>
    <ligand>
        <name>N(2)-acetyl-L-ornithine</name>
        <dbReference type="ChEBI" id="CHEBI:57805"/>
    </ligand>
</feature>
<evidence type="ECO:0000256" key="2">
    <source>
        <dbReference type="ARBA" id="ARBA00022605"/>
    </source>
</evidence>
<dbReference type="PROSITE" id="PS00600">
    <property type="entry name" value="AA_TRANSFER_CLASS_3"/>
    <property type="match status" value="1"/>
</dbReference>
<feature type="binding site" evidence="5">
    <location>
        <begin position="229"/>
        <end position="232"/>
    </location>
    <ligand>
        <name>pyridoxal 5'-phosphate</name>
        <dbReference type="ChEBI" id="CHEBI:597326"/>
    </ligand>
</feature>
<dbReference type="InterPro" id="IPR004636">
    <property type="entry name" value="AcOrn/SuccOrn_fam"/>
</dbReference>
<comment type="subcellular location">
    <subcellularLocation>
        <location evidence="5">Cytoplasm</location>
    </subcellularLocation>
</comment>
<dbReference type="InterPro" id="IPR015421">
    <property type="entry name" value="PyrdxlP-dep_Trfase_major"/>
</dbReference>
<name>A0ABW1J8S7_9ACTN</name>
<dbReference type="Pfam" id="PF00202">
    <property type="entry name" value="Aminotran_3"/>
    <property type="match status" value="1"/>
</dbReference>
<keyword evidence="5" id="KW-0055">Arginine biosynthesis</keyword>
<gene>
    <name evidence="5" type="primary">argD</name>
    <name evidence="6" type="ORF">ACFQDO_00785</name>
</gene>
<feature type="binding site" evidence="5">
    <location>
        <begin position="118"/>
        <end position="119"/>
    </location>
    <ligand>
        <name>pyridoxal 5'-phosphate</name>
        <dbReference type="ChEBI" id="CHEBI:597326"/>
    </ligand>
</feature>
<dbReference type="EMBL" id="JBHSRD010000002">
    <property type="protein sequence ID" value="MFC6005654.1"/>
    <property type="molecule type" value="Genomic_DNA"/>
</dbReference>
<dbReference type="NCBIfam" id="NF002874">
    <property type="entry name" value="PRK03244.1"/>
    <property type="match status" value="1"/>
</dbReference>
<dbReference type="PIRSF" id="PIRSF000521">
    <property type="entry name" value="Transaminase_4ab_Lys_Orn"/>
    <property type="match status" value="1"/>
</dbReference>
<sequence length="408" mass="41749">MPALPAGLAGHAGAEWLDRYTHALLPTYGVPQRALVRGDGAYVWDADGRRYLDLLGGIATNVLGHAHPTLVGAVSAQLATLGHVSNFFASPQQVALAERLLALLEAPQGSRVFLANSGAEANEGAFKVARRTGRPRILALQGAFHGRTMGALALTHKPDYREPFAPLPGGVEHVPAGDLGALEAALDGDVAALFVEVIQGEAGVRPLPEGYLAAARELTASVGALLVVDEVQTGVGRTGHWFAHTRHGVVPDVVTVAKGLGGGIPVGAMVTLGERASGLLGAGQHGTTFGGNPVASAAALATLHVIERDGLLDNVSSVGRRLAEGAPAAGGSLVTDVRGEGLLLGLHLARPRAKELTAAALEAGFIVNAVGPDTVRLAPPLILTADQADSFLAALPQLVQTAEPDEES</sequence>
<dbReference type="InterPro" id="IPR015424">
    <property type="entry name" value="PyrdxlP-dep_Trfase"/>
</dbReference>
<keyword evidence="7" id="KW-1185">Reference proteome</keyword>
<dbReference type="RefSeq" id="WP_345717323.1">
    <property type="nucleotide sequence ID" value="NZ_BAABFP010000005.1"/>
</dbReference>
<keyword evidence="5" id="KW-0963">Cytoplasm</keyword>
<dbReference type="InterPro" id="IPR005814">
    <property type="entry name" value="Aminotrans_3"/>
</dbReference>
<accession>A0ABW1J8S7</accession>
<evidence type="ECO:0000256" key="4">
    <source>
        <dbReference type="ARBA" id="ARBA00022898"/>
    </source>
</evidence>
<feature type="binding site" evidence="5">
    <location>
        <position position="288"/>
    </location>
    <ligand>
        <name>pyridoxal 5'-phosphate</name>
        <dbReference type="ChEBI" id="CHEBI:597326"/>
    </ligand>
</feature>
<evidence type="ECO:0000313" key="7">
    <source>
        <dbReference type="Proteomes" id="UP001596189"/>
    </source>
</evidence>
<dbReference type="PANTHER" id="PTHR11986:SF79">
    <property type="entry name" value="ACETYLORNITHINE AMINOTRANSFERASE, MITOCHONDRIAL"/>
    <property type="match status" value="1"/>
</dbReference>
<dbReference type="InterPro" id="IPR015422">
    <property type="entry name" value="PyrdxlP-dep_Trfase_small"/>
</dbReference>
<keyword evidence="2 5" id="KW-0028">Amino-acid biosynthesis</keyword>
<keyword evidence="4 5" id="KW-0663">Pyridoxal phosphate</keyword>
<dbReference type="NCBIfam" id="NF002325">
    <property type="entry name" value="PRK01278.1"/>
    <property type="match status" value="1"/>
</dbReference>
<comment type="cofactor">
    <cofactor evidence="5">
        <name>pyridoxal 5'-phosphate</name>
        <dbReference type="ChEBI" id="CHEBI:597326"/>
    </cofactor>
    <text evidence="5">Binds 1 pyridoxal phosphate per subunit.</text>
</comment>